<reference evidence="10 11" key="1">
    <citation type="submission" date="2018-09" db="EMBL/GenBank/DDBJ databases">
        <title>Production of Trimethoprim by Streptomyces sp. 3E-1.</title>
        <authorList>
            <person name="Kang H.J."/>
            <person name="Kim S.B."/>
        </authorList>
    </citation>
    <scope>NUCLEOTIDE SEQUENCE [LARGE SCALE GENOMIC DNA]</scope>
    <source>
        <strain evidence="10 11">3E-1</strain>
    </source>
</reference>
<dbReference type="GO" id="GO:0055085">
    <property type="term" value="P:transmembrane transport"/>
    <property type="evidence" value="ECO:0007669"/>
    <property type="project" value="InterPro"/>
</dbReference>
<feature type="transmembrane region" description="Helical" evidence="7">
    <location>
        <begin position="39"/>
        <end position="60"/>
    </location>
</feature>
<protein>
    <submittedName>
        <fullName evidence="10">Lactose transport system permease protein LacF</fullName>
    </submittedName>
</protein>
<keyword evidence="3" id="KW-1003">Cell membrane</keyword>
<organism evidence="10 11">
    <name type="scientific">Streptomyces griseorubiginosus</name>
    <dbReference type="NCBI Taxonomy" id="67304"/>
    <lineage>
        <taxon>Bacteria</taxon>
        <taxon>Bacillati</taxon>
        <taxon>Actinomycetota</taxon>
        <taxon>Actinomycetes</taxon>
        <taxon>Kitasatosporales</taxon>
        <taxon>Streptomycetaceae</taxon>
        <taxon>Streptomyces</taxon>
    </lineage>
</organism>
<feature type="transmembrane region" description="Helical" evidence="7">
    <location>
        <begin position="236"/>
        <end position="259"/>
    </location>
</feature>
<dbReference type="CDD" id="cd06261">
    <property type="entry name" value="TM_PBP2"/>
    <property type="match status" value="1"/>
</dbReference>
<dbReference type="Proteomes" id="UP000265765">
    <property type="component" value="Chromosome"/>
</dbReference>
<evidence type="ECO:0000256" key="2">
    <source>
        <dbReference type="ARBA" id="ARBA00022448"/>
    </source>
</evidence>
<feature type="domain" description="ABC transmembrane type-1" evidence="9">
    <location>
        <begin position="97"/>
        <end position="308"/>
    </location>
</feature>
<dbReference type="KEGG" id="sge:DWG14_00190"/>
<dbReference type="PANTHER" id="PTHR30193">
    <property type="entry name" value="ABC TRANSPORTER PERMEASE PROTEIN"/>
    <property type="match status" value="1"/>
</dbReference>
<evidence type="ECO:0000256" key="5">
    <source>
        <dbReference type="ARBA" id="ARBA00022989"/>
    </source>
</evidence>
<dbReference type="InterPro" id="IPR051393">
    <property type="entry name" value="ABC_transporter_permease"/>
</dbReference>
<accession>A0AAI8KUC3</accession>
<keyword evidence="5 7" id="KW-1133">Transmembrane helix</keyword>
<feature type="region of interest" description="Disordered" evidence="8">
    <location>
        <begin position="1"/>
        <end position="29"/>
    </location>
</feature>
<evidence type="ECO:0000256" key="3">
    <source>
        <dbReference type="ARBA" id="ARBA00022475"/>
    </source>
</evidence>
<dbReference type="InterPro" id="IPR000515">
    <property type="entry name" value="MetI-like"/>
</dbReference>
<evidence type="ECO:0000256" key="1">
    <source>
        <dbReference type="ARBA" id="ARBA00004651"/>
    </source>
</evidence>
<dbReference type="Gene3D" id="1.10.3720.10">
    <property type="entry name" value="MetI-like"/>
    <property type="match status" value="1"/>
</dbReference>
<feature type="transmembrane region" description="Helical" evidence="7">
    <location>
        <begin position="134"/>
        <end position="154"/>
    </location>
</feature>
<keyword evidence="4 7" id="KW-0812">Transmembrane</keyword>
<evidence type="ECO:0000256" key="7">
    <source>
        <dbReference type="RuleBase" id="RU363032"/>
    </source>
</evidence>
<dbReference type="InterPro" id="IPR035906">
    <property type="entry name" value="MetI-like_sf"/>
</dbReference>
<dbReference type="EMBL" id="CP032427">
    <property type="protein sequence ID" value="AYC35982.1"/>
    <property type="molecule type" value="Genomic_DNA"/>
</dbReference>
<dbReference type="Pfam" id="PF00528">
    <property type="entry name" value="BPD_transp_1"/>
    <property type="match status" value="1"/>
</dbReference>
<evidence type="ECO:0000313" key="11">
    <source>
        <dbReference type="Proteomes" id="UP000265765"/>
    </source>
</evidence>
<comment type="similarity">
    <text evidence="7">Belongs to the binding-protein-dependent transport system permease family.</text>
</comment>
<evidence type="ECO:0000256" key="8">
    <source>
        <dbReference type="SAM" id="MobiDB-lite"/>
    </source>
</evidence>
<proteinExistence type="inferred from homology"/>
<dbReference type="GeneID" id="91279183"/>
<comment type="subcellular location">
    <subcellularLocation>
        <location evidence="1 7">Cell membrane</location>
        <topology evidence="1 7">Multi-pass membrane protein</topology>
    </subcellularLocation>
</comment>
<feature type="transmembrane region" description="Helical" evidence="7">
    <location>
        <begin position="174"/>
        <end position="193"/>
    </location>
</feature>
<keyword evidence="2 7" id="KW-0813">Transport</keyword>
<dbReference type="PROSITE" id="PS50928">
    <property type="entry name" value="ABC_TM1"/>
    <property type="match status" value="1"/>
</dbReference>
<dbReference type="RefSeq" id="WP_120049580.1">
    <property type="nucleotide sequence ID" value="NZ_CP032427.1"/>
</dbReference>
<dbReference type="GO" id="GO:0005886">
    <property type="term" value="C:plasma membrane"/>
    <property type="evidence" value="ECO:0007669"/>
    <property type="project" value="UniProtKB-SubCell"/>
</dbReference>
<evidence type="ECO:0000313" key="10">
    <source>
        <dbReference type="EMBL" id="AYC35982.1"/>
    </source>
</evidence>
<evidence type="ECO:0000259" key="9">
    <source>
        <dbReference type="PROSITE" id="PS50928"/>
    </source>
</evidence>
<evidence type="ECO:0000256" key="4">
    <source>
        <dbReference type="ARBA" id="ARBA00022692"/>
    </source>
</evidence>
<name>A0AAI8KUC3_9ACTN</name>
<dbReference type="PANTHER" id="PTHR30193:SF37">
    <property type="entry name" value="INNER MEMBRANE ABC TRANSPORTER PERMEASE PROTEIN YCJO"/>
    <property type="match status" value="1"/>
</dbReference>
<gene>
    <name evidence="10" type="primary">lacF_1</name>
    <name evidence="10" type="ORF">DWG14_00190</name>
</gene>
<keyword evidence="6 7" id="KW-0472">Membrane</keyword>
<sequence>MTMKIQPMVDNEAADPSRKAGRQRLRADRGSRRGLHRHWWPFAIPAVALTWLFFLIPFVLNIRFAFTQWTGFSDVISWNGLKNFRGLIDQGILWKSIEVTLVYAGIAMVIQNVFSLGMAVLLQRTNRINSFFRSVFFLPVLLSPLAAGYIWSAILSPTGPLNNAIGLVLGNFDYAWLGHPFAALASVAFIDAWKWSGLVTLVYIAGLNAIPDSLSEAAVIDGANAWQRFWRIKFRLLAPAFTFSVVVTFIGALGAFDIVQATTQGGPGNATTVLNIAMFSQYAGGFFGTASSLSLVVTILVIALGVPLIAFLRRREVEA</sequence>
<dbReference type="SUPFAM" id="SSF161098">
    <property type="entry name" value="MetI-like"/>
    <property type="match status" value="1"/>
</dbReference>
<feature type="transmembrane region" description="Helical" evidence="7">
    <location>
        <begin position="279"/>
        <end position="312"/>
    </location>
</feature>
<dbReference type="AlphaFoldDB" id="A0AAI8KUC3"/>
<feature type="transmembrane region" description="Helical" evidence="7">
    <location>
        <begin position="101"/>
        <end position="122"/>
    </location>
</feature>
<evidence type="ECO:0000256" key="6">
    <source>
        <dbReference type="ARBA" id="ARBA00023136"/>
    </source>
</evidence>